<dbReference type="InterPro" id="IPR016950">
    <property type="entry name" value="Manno-Trfase_MA4085_prd"/>
</dbReference>
<feature type="transmembrane region" description="Helical" evidence="2">
    <location>
        <begin position="134"/>
        <end position="151"/>
    </location>
</feature>
<feature type="transmembrane region" description="Helical" evidence="2">
    <location>
        <begin position="353"/>
        <end position="373"/>
    </location>
</feature>
<evidence type="ECO:0000256" key="1">
    <source>
        <dbReference type="SAM" id="MobiDB-lite"/>
    </source>
</evidence>
<feature type="transmembrane region" description="Helical" evidence="2">
    <location>
        <begin position="108"/>
        <end position="127"/>
    </location>
</feature>
<feature type="transmembrane region" description="Helical" evidence="2">
    <location>
        <begin position="157"/>
        <end position="190"/>
    </location>
</feature>
<dbReference type="Pfam" id="PF13231">
    <property type="entry name" value="PMT_2"/>
    <property type="match status" value="1"/>
</dbReference>
<dbReference type="OrthoDB" id="313515at2157"/>
<keyword evidence="2" id="KW-0472">Membrane</keyword>
<feature type="domain" description="Glycosyltransferase RgtA/B/C/D-like" evidence="3">
    <location>
        <begin position="61"/>
        <end position="198"/>
    </location>
</feature>
<name>M0N2M8_9EURY</name>
<evidence type="ECO:0000313" key="4">
    <source>
        <dbReference type="EMBL" id="EMA51778.1"/>
    </source>
</evidence>
<feature type="transmembrane region" description="Helical" evidence="2">
    <location>
        <begin position="60"/>
        <end position="78"/>
    </location>
</feature>
<dbReference type="PANTHER" id="PTHR41710:SF2">
    <property type="entry name" value="GLYCOSYL TRANSFERASE FAMILY 39_83 DOMAIN-CONTAINING PROTEIN"/>
    <property type="match status" value="1"/>
</dbReference>
<dbReference type="STRING" id="1227457.C451_13521"/>
<keyword evidence="2" id="KW-1133">Transmembrane helix</keyword>
<dbReference type="eggNOG" id="arCOG00562">
    <property type="taxonomic scope" value="Archaea"/>
</dbReference>
<accession>M0N2M8</accession>
<dbReference type="PATRIC" id="fig|1227457.3.peg.2577"/>
<feature type="transmembrane region" description="Helical" evidence="2">
    <location>
        <begin position="85"/>
        <end position="102"/>
    </location>
</feature>
<protein>
    <recommendedName>
        <fullName evidence="3">Glycosyltransferase RgtA/B/C/D-like domain-containing protein</fullName>
    </recommendedName>
</protein>
<evidence type="ECO:0000256" key="2">
    <source>
        <dbReference type="SAM" id="Phobius"/>
    </source>
</evidence>
<feature type="transmembrane region" description="Helical" evidence="2">
    <location>
        <begin position="328"/>
        <end position="347"/>
    </location>
</feature>
<dbReference type="NCBIfam" id="TIGR03663">
    <property type="entry name" value="flippase activity-associated protein Agl23"/>
    <property type="match status" value="1"/>
</dbReference>
<dbReference type="AlphaFoldDB" id="M0N2M8"/>
<dbReference type="PANTHER" id="PTHR41710">
    <property type="entry name" value="GLYCOSYL TRANSFERASE, FAMILY 39"/>
    <property type="match status" value="1"/>
</dbReference>
<dbReference type="Proteomes" id="UP000011680">
    <property type="component" value="Unassembled WGS sequence"/>
</dbReference>
<evidence type="ECO:0000313" key="5">
    <source>
        <dbReference type="Proteomes" id="UP000011680"/>
    </source>
</evidence>
<keyword evidence="2" id="KW-0812">Transmembrane</keyword>
<comment type="caution">
    <text evidence="4">The sequence shown here is derived from an EMBL/GenBank/DDBJ whole genome shotgun (WGS) entry which is preliminary data.</text>
</comment>
<feature type="transmembrane region" description="Helical" evidence="2">
    <location>
        <begin position="295"/>
        <end position="316"/>
    </location>
</feature>
<evidence type="ECO:0000259" key="3">
    <source>
        <dbReference type="Pfam" id="PF13231"/>
    </source>
</evidence>
<dbReference type="InterPro" id="IPR038731">
    <property type="entry name" value="RgtA/B/C-like"/>
</dbReference>
<keyword evidence="5" id="KW-1185">Reference proteome</keyword>
<dbReference type="InterPro" id="IPR019962">
    <property type="entry name" value="CHP03663"/>
</dbReference>
<sequence>MNWSSRRTRVRALVVAIAVLALAVRLVGLGARVAHQDEARVAYWAYRYMETGVYWYRPIVHGPFLTIVDSHVFALLGASDFSMRLVVAVVGGLLPLAALLFGDRLRGSETLVLALVLAANPVLLYYSRFYRNDLLLAGFMLVAFGFFVRAYDRDRPLHLYLGVAFFALAFTTKENALVYPVTWLGALALLADRRLLMRTHSPTQALRNATRRIRTGLGRWWLHLALGVVLFVGIVVFFYAPRGQAAGAEPTLGATLADPTLLPALIEEALVGSWHAFVGQWGSGSGDAYLDTASALWSVLGAGAPLLLGFSVVGFLADRYTGERPRDVVAFSFFWGAASALGYPVIVDNPFPWEVIHVIVPLAVPAAVGLALVARIGLSRLRISLAHSRVDRDAIVAIVAALVLVLAAGQVAVSAYDTSYANPQSADNELVQYAQSSSEMKPLLGELQRVVRANDGTDVLYYGDDPDFDGDELYAPDPGSHLTPTAGNGWFERLPFAWYLEGDGARTNSTSDAAAVRRAVQGADRPPIVIAFGPSEACSEEYDNAADIEQYLDGYERHEVQRFLFDSGCTISSMVVYVDEDSASSPANSSATRAPSPALSPS</sequence>
<reference evidence="4 5" key="1">
    <citation type="journal article" date="2014" name="PLoS Genet.">
        <title>Phylogenetically driven sequencing of extremely halophilic archaea reveals strategies for static and dynamic osmo-response.</title>
        <authorList>
            <person name="Becker E.A."/>
            <person name="Seitzer P.M."/>
            <person name="Tritt A."/>
            <person name="Larsen D."/>
            <person name="Krusor M."/>
            <person name="Yao A.I."/>
            <person name="Wu D."/>
            <person name="Madern D."/>
            <person name="Eisen J.A."/>
            <person name="Darling A.E."/>
            <person name="Facciotti M.T."/>
        </authorList>
    </citation>
    <scope>NUCLEOTIDE SEQUENCE [LARGE SCALE GENOMIC DNA]</scope>
    <source>
        <strain evidence="4 5">JCM 13552</strain>
    </source>
</reference>
<dbReference type="PIRSF" id="PIRSF030218">
    <property type="entry name" value="Mannosyltr_MA4085_prd"/>
    <property type="match status" value="1"/>
</dbReference>
<dbReference type="RefSeq" id="WP_007741284.1">
    <property type="nucleotide sequence ID" value="NZ_AOMF01000163.1"/>
</dbReference>
<feature type="region of interest" description="Disordered" evidence="1">
    <location>
        <begin position="582"/>
        <end position="602"/>
    </location>
</feature>
<organism evidence="4 5">
    <name type="scientific">Halococcus thailandensis JCM 13552</name>
    <dbReference type="NCBI Taxonomy" id="1227457"/>
    <lineage>
        <taxon>Archaea</taxon>
        <taxon>Methanobacteriati</taxon>
        <taxon>Methanobacteriota</taxon>
        <taxon>Stenosarchaea group</taxon>
        <taxon>Halobacteria</taxon>
        <taxon>Halobacteriales</taxon>
        <taxon>Halococcaceae</taxon>
        <taxon>Halococcus</taxon>
    </lineage>
</organism>
<feature type="compositionally biased region" description="Polar residues" evidence="1">
    <location>
        <begin position="583"/>
        <end position="602"/>
    </location>
</feature>
<proteinExistence type="predicted"/>
<feature type="transmembrane region" description="Helical" evidence="2">
    <location>
        <begin position="220"/>
        <end position="240"/>
    </location>
</feature>
<gene>
    <name evidence="4" type="ORF">C451_13521</name>
</gene>
<feature type="transmembrane region" description="Helical" evidence="2">
    <location>
        <begin position="394"/>
        <end position="416"/>
    </location>
</feature>
<dbReference type="EMBL" id="AOMF01000163">
    <property type="protein sequence ID" value="EMA51778.1"/>
    <property type="molecule type" value="Genomic_DNA"/>
</dbReference>